<evidence type="ECO:0000313" key="1">
    <source>
        <dbReference type="EMBL" id="KAJ9075934.1"/>
    </source>
</evidence>
<comment type="caution">
    <text evidence="1">The sequence shown here is derived from an EMBL/GenBank/DDBJ whole genome shotgun (WGS) entry which is preliminary data.</text>
</comment>
<organism evidence="1 2">
    <name type="scientific">Entomophthora muscae</name>
    <dbReference type="NCBI Taxonomy" id="34485"/>
    <lineage>
        <taxon>Eukaryota</taxon>
        <taxon>Fungi</taxon>
        <taxon>Fungi incertae sedis</taxon>
        <taxon>Zoopagomycota</taxon>
        <taxon>Entomophthoromycotina</taxon>
        <taxon>Entomophthoromycetes</taxon>
        <taxon>Entomophthorales</taxon>
        <taxon>Entomophthoraceae</taxon>
        <taxon>Entomophthora</taxon>
    </lineage>
</organism>
<keyword evidence="2" id="KW-1185">Reference proteome</keyword>
<reference evidence="1" key="1">
    <citation type="submission" date="2022-04" db="EMBL/GenBank/DDBJ databases">
        <title>Genome of the entomopathogenic fungus Entomophthora muscae.</title>
        <authorList>
            <person name="Elya C."/>
            <person name="Lovett B.R."/>
            <person name="Lee E."/>
            <person name="Macias A.M."/>
            <person name="Hajek A.E."/>
            <person name="De Bivort B.L."/>
            <person name="Kasson M.T."/>
            <person name="De Fine Licht H.H."/>
            <person name="Stajich J.E."/>
        </authorList>
    </citation>
    <scope>NUCLEOTIDE SEQUENCE</scope>
    <source>
        <strain evidence="1">Berkeley</strain>
    </source>
</reference>
<proteinExistence type="predicted"/>
<evidence type="ECO:0000313" key="2">
    <source>
        <dbReference type="Proteomes" id="UP001165960"/>
    </source>
</evidence>
<dbReference type="EMBL" id="QTSX02002347">
    <property type="protein sequence ID" value="KAJ9075934.1"/>
    <property type="molecule type" value="Genomic_DNA"/>
</dbReference>
<protein>
    <submittedName>
        <fullName evidence="1">Uncharacterized protein</fullName>
    </submittedName>
</protein>
<sequence>MLGAKVISKIFGASLNFTILGFIRNAVPYTPPSRPSHPPSNLDSQTTTHCLPTTSDDVPFTGADDGNIHPAHSLPYLSYDE</sequence>
<dbReference type="Proteomes" id="UP001165960">
    <property type="component" value="Unassembled WGS sequence"/>
</dbReference>
<accession>A0ACC2TMQ8</accession>
<gene>
    <name evidence="1" type="ORF">DSO57_1030922</name>
</gene>
<name>A0ACC2TMQ8_9FUNG</name>